<proteinExistence type="inferred from homology"/>
<keyword evidence="5" id="KW-0456">Lyase</keyword>
<dbReference type="AlphaFoldDB" id="A0A1G6ZLD4"/>
<evidence type="ECO:0000256" key="5">
    <source>
        <dbReference type="ARBA" id="ARBA00023239"/>
    </source>
</evidence>
<dbReference type="CDD" id="cd06558">
    <property type="entry name" value="crotonase-like"/>
    <property type="match status" value="1"/>
</dbReference>
<comment type="function">
    <text evidence="1">Could possibly oxidize fatty acids using specific components.</text>
</comment>
<dbReference type="STRING" id="168276.SAMN05444580_10913"/>
<dbReference type="InterPro" id="IPR014748">
    <property type="entry name" value="Enoyl-CoA_hydra_C"/>
</dbReference>
<protein>
    <submittedName>
        <fullName evidence="9">Enoyl-CoA hydratase/carnithine racemase</fullName>
    </submittedName>
</protein>
<evidence type="ECO:0000256" key="6">
    <source>
        <dbReference type="ARBA" id="ARBA00023709"/>
    </source>
</evidence>
<accession>A0A1G6ZLD4</accession>
<dbReference type="RefSeq" id="WP_072842793.1">
    <property type="nucleotide sequence ID" value="NZ_FNAB01000009.1"/>
</dbReference>
<dbReference type="InterPro" id="IPR001753">
    <property type="entry name" value="Enoyl-CoA_hydra/iso"/>
</dbReference>
<name>A0A1G6ZLD4_9NOCA</name>
<dbReference type="PROSITE" id="PS00166">
    <property type="entry name" value="ENOYL_COA_HYDRATASE"/>
    <property type="match status" value="1"/>
</dbReference>
<dbReference type="SUPFAM" id="SSF52096">
    <property type="entry name" value="ClpP/crotonase"/>
    <property type="match status" value="1"/>
</dbReference>
<dbReference type="Gene3D" id="3.90.226.10">
    <property type="entry name" value="2-enoyl-CoA Hydratase, Chain A, domain 1"/>
    <property type="match status" value="1"/>
</dbReference>
<keyword evidence="3" id="KW-0276">Fatty acid metabolism</keyword>
<dbReference type="PANTHER" id="PTHR11941:SF169">
    <property type="entry name" value="(7AS)-7A-METHYL-1,5-DIOXO-2,3,5,6,7,7A-HEXAHYDRO-1H-INDENE-CARBOXYL-COA HYDROLASE"/>
    <property type="match status" value="1"/>
</dbReference>
<comment type="catalytic activity">
    <reaction evidence="6">
        <text>a (3S)-3-hydroxyacyl-CoA = a (2E)-enoyl-CoA + H2O</text>
        <dbReference type="Rhea" id="RHEA:16105"/>
        <dbReference type="ChEBI" id="CHEBI:15377"/>
        <dbReference type="ChEBI" id="CHEBI:57318"/>
        <dbReference type="ChEBI" id="CHEBI:58856"/>
        <dbReference type="EC" id="4.2.1.17"/>
    </reaction>
</comment>
<evidence type="ECO:0000256" key="8">
    <source>
        <dbReference type="RuleBase" id="RU003707"/>
    </source>
</evidence>
<dbReference type="EMBL" id="FNAB01000009">
    <property type="protein sequence ID" value="SDE02376.1"/>
    <property type="molecule type" value="Genomic_DNA"/>
</dbReference>
<comment type="similarity">
    <text evidence="2 8">Belongs to the enoyl-CoA hydratase/isomerase family.</text>
</comment>
<evidence type="ECO:0000256" key="7">
    <source>
        <dbReference type="ARBA" id="ARBA00023717"/>
    </source>
</evidence>
<dbReference type="PANTHER" id="PTHR11941">
    <property type="entry name" value="ENOYL-COA HYDRATASE-RELATED"/>
    <property type="match status" value="1"/>
</dbReference>
<dbReference type="Gene3D" id="1.10.12.10">
    <property type="entry name" value="Lyase 2-enoyl-coa Hydratase, Chain A, domain 2"/>
    <property type="match status" value="1"/>
</dbReference>
<evidence type="ECO:0000256" key="2">
    <source>
        <dbReference type="ARBA" id="ARBA00005254"/>
    </source>
</evidence>
<dbReference type="GO" id="GO:0006635">
    <property type="term" value="P:fatty acid beta-oxidation"/>
    <property type="evidence" value="ECO:0007669"/>
    <property type="project" value="TreeGrafter"/>
</dbReference>
<keyword evidence="4" id="KW-0443">Lipid metabolism</keyword>
<gene>
    <name evidence="9" type="ORF">SAMN05444580_10913</name>
</gene>
<dbReference type="GO" id="GO:0004300">
    <property type="term" value="F:enoyl-CoA hydratase activity"/>
    <property type="evidence" value="ECO:0007669"/>
    <property type="project" value="UniProtKB-EC"/>
</dbReference>
<dbReference type="InterPro" id="IPR018376">
    <property type="entry name" value="Enoyl-CoA_hyd/isom_CS"/>
</dbReference>
<organism evidence="9 10">
    <name type="scientific">Rhodococcus tukisamuensis</name>
    <dbReference type="NCBI Taxonomy" id="168276"/>
    <lineage>
        <taxon>Bacteria</taxon>
        <taxon>Bacillati</taxon>
        <taxon>Actinomycetota</taxon>
        <taxon>Actinomycetes</taxon>
        <taxon>Mycobacteriales</taxon>
        <taxon>Nocardiaceae</taxon>
        <taxon>Rhodococcus</taxon>
    </lineage>
</organism>
<reference evidence="9 10" key="1">
    <citation type="submission" date="2016-10" db="EMBL/GenBank/DDBJ databases">
        <authorList>
            <person name="de Groot N.N."/>
        </authorList>
    </citation>
    <scope>NUCLEOTIDE SEQUENCE [LARGE SCALE GENOMIC DNA]</scope>
    <source>
        <strain evidence="9 10">JCM 11308</strain>
    </source>
</reference>
<evidence type="ECO:0000313" key="10">
    <source>
        <dbReference type="Proteomes" id="UP000199417"/>
    </source>
</evidence>
<evidence type="ECO:0000256" key="4">
    <source>
        <dbReference type="ARBA" id="ARBA00023098"/>
    </source>
</evidence>
<sequence length="249" mass="26443">MQVRQEVRGRVLVIRLERPDKRNAINEAMAVGIDAALNRLDDDPDLWVGVLTGTPTVFCAGTDIKEGSGPLTPRGGEYGVIRRERSTPLIAAVEGQALGGGFEIALACDLVVAARDAVFGLPESLRGLVATSGALFRAPRALPVNVARELLITGNTLGADRAYGLGVVNEVTEPGAALDAALRMAERICLSSPVSVRESLRAVHALTADSDITGWEVTERAKAVVTASADMREGIDAFFERRSPNWTGK</sequence>
<dbReference type="Proteomes" id="UP000199417">
    <property type="component" value="Unassembled WGS sequence"/>
</dbReference>
<dbReference type="InterPro" id="IPR029045">
    <property type="entry name" value="ClpP/crotonase-like_dom_sf"/>
</dbReference>
<evidence type="ECO:0000256" key="1">
    <source>
        <dbReference type="ARBA" id="ARBA00002994"/>
    </source>
</evidence>
<keyword evidence="10" id="KW-1185">Reference proteome</keyword>
<dbReference type="Pfam" id="PF00378">
    <property type="entry name" value="ECH_1"/>
    <property type="match status" value="1"/>
</dbReference>
<comment type="catalytic activity">
    <reaction evidence="7">
        <text>a 4-saturated-(3S)-3-hydroxyacyl-CoA = a (3E)-enoyl-CoA + H2O</text>
        <dbReference type="Rhea" id="RHEA:20724"/>
        <dbReference type="ChEBI" id="CHEBI:15377"/>
        <dbReference type="ChEBI" id="CHEBI:58521"/>
        <dbReference type="ChEBI" id="CHEBI:137480"/>
        <dbReference type="EC" id="4.2.1.17"/>
    </reaction>
</comment>
<evidence type="ECO:0000256" key="3">
    <source>
        <dbReference type="ARBA" id="ARBA00022832"/>
    </source>
</evidence>
<evidence type="ECO:0000313" key="9">
    <source>
        <dbReference type="EMBL" id="SDE02376.1"/>
    </source>
</evidence>